<dbReference type="RefSeq" id="WP_117502465.1">
    <property type="nucleotide sequence ID" value="NZ_QTJW01000009.1"/>
</dbReference>
<name>A0A3E3DMN5_9FIRM</name>
<dbReference type="AlphaFoldDB" id="A0A3E3DMN5"/>
<organism evidence="1 2">
    <name type="scientific">Hungatella hathewayi</name>
    <dbReference type="NCBI Taxonomy" id="154046"/>
    <lineage>
        <taxon>Bacteria</taxon>
        <taxon>Bacillati</taxon>
        <taxon>Bacillota</taxon>
        <taxon>Clostridia</taxon>
        <taxon>Lachnospirales</taxon>
        <taxon>Lachnospiraceae</taxon>
        <taxon>Hungatella</taxon>
    </lineage>
</organism>
<evidence type="ECO:0000313" key="1">
    <source>
        <dbReference type="EMBL" id="RGD69948.1"/>
    </source>
</evidence>
<sequence length="96" mass="11467">MQHKRIPYAEFYNYDRLEKAAHDLHWEETEENEILLINLHNQLVWHLYRFDKDPRADAILYAVIEAILGEKAADITDVPWELRCVWEGGKKANVFE</sequence>
<evidence type="ECO:0000313" key="2">
    <source>
        <dbReference type="Proteomes" id="UP000261023"/>
    </source>
</evidence>
<gene>
    <name evidence="1" type="ORF">DWX31_15270</name>
</gene>
<reference evidence="1 2" key="1">
    <citation type="submission" date="2018-08" db="EMBL/GenBank/DDBJ databases">
        <title>A genome reference for cultivated species of the human gut microbiota.</title>
        <authorList>
            <person name="Zou Y."/>
            <person name="Xue W."/>
            <person name="Luo G."/>
        </authorList>
    </citation>
    <scope>NUCLEOTIDE SEQUENCE [LARGE SCALE GENOMIC DNA]</scope>
    <source>
        <strain evidence="1 2">AF19-13AC</strain>
    </source>
</reference>
<dbReference type="Proteomes" id="UP000261023">
    <property type="component" value="Unassembled WGS sequence"/>
</dbReference>
<proteinExistence type="predicted"/>
<accession>A0A3E3DMN5</accession>
<dbReference type="EMBL" id="QTJW01000009">
    <property type="protein sequence ID" value="RGD69948.1"/>
    <property type="molecule type" value="Genomic_DNA"/>
</dbReference>
<protein>
    <submittedName>
        <fullName evidence="1">Uncharacterized protein</fullName>
    </submittedName>
</protein>
<comment type="caution">
    <text evidence="1">The sequence shown here is derived from an EMBL/GenBank/DDBJ whole genome shotgun (WGS) entry which is preliminary data.</text>
</comment>